<dbReference type="PANTHER" id="PTHR11364:SF27">
    <property type="entry name" value="SULFURTRANSFERASE"/>
    <property type="match status" value="1"/>
</dbReference>
<keyword evidence="1 4" id="KW-0808">Transferase</keyword>
<comment type="caution">
    <text evidence="4">The sequence shown here is derived from an EMBL/GenBank/DDBJ whole genome shotgun (WGS) entry which is preliminary data.</text>
</comment>
<dbReference type="EMBL" id="QQXK01000006">
    <property type="protein sequence ID" value="RII43045.1"/>
    <property type="molecule type" value="Genomic_DNA"/>
</dbReference>
<dbReference type="PROSITE" id="PS00380">
    <property type="entry name" value="RHODANESE_1"/>
    <property type="match status" value="1"/>
</dbReference>
<dbReference type="PROSITE" id="PS50206">
    <property type="entry name" value="RHODANESE_3"/>
    <property type="match status" value="2"/>
</dbReference>
<keyword evidence="5" id="KW-1185">Reference proteome</keyword>
<gene>
    <name evidence="4" type="ORF">DWB68_04500</name>
</gene>
<dbReference type="GO" id="GO:0004792">
    <property type="term" value="F:thiosulfate-cyanide sulfurtransferase activity"/>
    <property type="evidence" value="ECO:0007669"/>
    <property type="project" value="InterPro"/>
</dbReference>
<dbReference type="SUPFAM" id="SSF52821">
    <property type="entry name" value="Rhodanese/Cell cycle control phosphatase"/>
    <property type="match status" value="2"/>
</dbReference>
<dbReference type="InterPro" id="IPR001307">
    <property type="entry name" value="Thiosulphate_STrfase_CS"/>
</dbReference>
<dbReference type="Pfam" id="PF00581">
    <property type="entry name" value="Rhodanese"/>
    <property type="match status" value="2"/>
</dbReference>
<dbReference type="RefSeq" id="WP_119423950.1">
    <property type="nucleotide sequence ID" value="NZ_QQXK01000006.1"/>
</dbReference>
<keyword evidence="2" id="KW-0677">Repeat</keyword>
<evidence type="ECO:0000256" key="2">
    <source>
        <dbReference type="ARBA" id="ARBA00022737"/>
    </source>
</evidence>
<dbReference type="AlphaFoldDB" id="A0A399JBV1"/>
<evidence type="ECO:0000313" key="4">
    <source>
        <dbReference type="EMBL" id="RII43045.1"/>
    </source>
</evidence>
<evidence type="ECO:0000259" key="3">
    <source>
        <dbReference type="PROSITE" id="PS50206"/>
    </source>
</evidence>
<evidence type="ECO:0000313" key="5">
    <source>
        <dbReference type="Proteomes" id="UP000265419"/>
    </source>
</evidence>
<name>A0A399JBV1_9MICC</name>
<protein>
    <submittedName>
        <fullName evidence="4">Sulfurtransferase</fullName>
    </submittedName>
</protein>
<dbReference type="InterPro" id="IPR045078">
    <property type="entry name" value="TST/MPST-like"/>
</dbReference>
<dbReference type="CDD" id="cd01448">
    <property type="entry name" value="TST_Repeat_1"/>
    <property type="match status" value="1"/>
</dbReference>
<dbReference type="Gene3D" id="3.40.250.10">
    <property type="entry name" value="Rhodanese-like domain"/>
    <property type="match status" value="2"/>
</dbReference>
<dbReference type="InterPro" id="IPR001763">
    <property type="entry name" value="Rhodanese-like_dom"/>
</dbReference>
<dbReference type="SMART" id="SM00450">
    <property type="entry name" value="RHOD"/>
    <property type="match status" value="2"/>
</dbReference>
<dbReference type="CDD" id="cd01449">
    <property type="entry name" value="TST_Repeat_2"/>
    <property type="match status" value="1"/>
</dbReference>
<dbReference type="Proteomes" id="UP000265419">
    <property type="component" value="Unassembled WGS sequence"/>
</dbReference>
<accession>A0A399JBV1</accession>
<feature type="domain" description="Rhodanese" evidence="3">
    <location>
        <begin position="29"/>
        <end position="154"/>
    </location>
</feature>
<dbReference type="PANTHER" id="PTHR11364">
    <property type="entry name" value="THIOSULFATE SULFERTANSFERASE"/>
    <property type="match status" value="1"/>
</dbReference>
<dbReference type="InterPro" id="IPR036873">
    <property type="entry name" value="Rhodanese-like_dom_sf"/>
</dbReference>
<reference evidence="4 5" key="1">
    <citation type="submission" date="2018-07" db="EMBL/GenBank/DDBJ databases">
        <title>Arthrobacter sp. nov., isolated from raw cow's milk with high bacterial count.</title>
        <authorList>
            <person name="Hahne J."/>
            <person name="Isele D."/>
            <person name="Lipski A."/>
        </authorList>
    </citation>
    <scope>NUCLEOTIDE SEQUENCE [LARGE SCALE GENOMIC DNA]</scope>
    <source>
        <strain evidence="4 5">JZ R-35</strain>
    </source>
</reference>
<organism evidence="4 5">
    <name type="scientific">Galactobacter valiniphilus</name>
    <dbReference type="NCBI Taxonomy" id="2676122"/>
    <lineage>
        <taxon>Bacteria</taxon>
        <taxon>Bacillati</taxon>
        <taxon>Actinomycetota</taxon>
        <taxon>Actinomycetes</taxon>
        <taxon>Micrococcales</taxon>
        <taxon>Micrococcaceae</taxon>
        <taxon>Galactobacter</taxon>
    </lineage>
</organism>
<feature type="domain" description="Rhodanese" evidence="3">
    <location>
        <begin position="184"/>
        <end position="296"/>
    </location>
</feature>
<proteinExistence type="predicted"/>
<sequence>MTIPATVPAAPAPTGELIGARELDGLLRSATPPLLLDVRWQLVASRPEDPAHPVGYGDYLEAHLPGAVFVDLGAELAGAPSPEAGRHPLPSADAFAASVARWGLADGQLAVVYDDQGGLSAARAWWLLRHAGLPVRVLDGGIQAWIAAGGDTEEGAVTPPAPAVAATVGWGEMPVLDADAAAALAETGVLLDARAEPRYLGLEEPIDPRAGHIPGAVSAPTAGNLGPGRRFLTPAQLGERFAALGVSADGAPVGAYCGSGVTASHELLALAVAGVGGALYPGSWSQWSNDPLRPVATSAGA</sequence>
<evidence type="ECO:0000256" key="1">
    <source>
        <dbReference type="ARBA" id="ARBA00022679"/>
    </source>
</evidence>